<name>A0A1B6F249_9HEMI</name>
<evidence type="ECO:0000256" key="1">
    <source>
        <dbReference type="SAM" id="MobiDB-lite"/>
    </source>
</evidence>
<evidence type="ECO:0000313" key="2">
    <source>
        <dbReference type="EMBL" id="JAS44227.1"/>
    </source>
</evidence>
<dbReference type="AlphaFoldDB" id="A0A1B6F249"/>
<protein>
    <submittedName>
        <fullName evidence="2">Uncharacterized protein</fullName>
    </submittedName>
</protein>
<gene>
    <name evidence="2" type="ORF">g.31963</name>
</gene>
<sequence length="184" mass="20639">MARERLSGEFLFEIFMNEESDCFDDDSDSDESNRIEKECNYSVQNLNTEAMPGPSYTNLTPVRPSSPLNTSPIFEPSVSVLTADITLPEPSLPCSDTNTILTPSTVVPRPNIAPHRRPTLPLPTAKRRHIQLQQPASVRLTDSAVSNLVYGPQNLFEWRAERNFPNKNFVFDSSKSGINLENLE</sequence>
<organism evidence="2">
    <name type="scientific">Cuerna arida</name>
    <dbReference type="NCBI Taxonomy" id="1464854"/>
    <lineage>
        <taxon>Eukaryota</taxon>
        <taxon>Metazoa</taxon>
        <taxon>Ecdysozoa</taxon>
        <taxon>Arthropoda</taxon>
        <taxon>Hexapoda</taxon>
        <taxon>Insecta</taxon>
        <taxon>Pterygota</taxon>
        <taxon>Neoptera</taxon>
        <taxon>Paraneoptera</taxon>
        <taxon>Hemiptera</taxon>
        <taxon>Auchenorrhyncha</taxon>
        <taxon>Membracoidea</taxon>
        <taxon>Cicadellidae</taxon>
        <taxon>Cicadellinae</taxon>
        <taxon>Proconiini</taxon>
        <taxon>Cuerna</taxon>
    </lineage>
</organism>
<proteinExistence type="predicted"/>
<accession>A0A1B6F249</accession>
<reference evidence="2" key="1">
    <citation type="submission" date="2015-11" db="EMBL/GenBank/DDBJ databases">
        <title>De novo transcriptome assembly of four potential Pierce s Disease insect vectors from Arizona vineyards.</title>
        <authorList>
            <person name="Tassone E.E."/>
        </authorList>
    </citation>
    <scope>NUCLEOTIDE SEQUENCE</scope>
</reference>
<dbReference type="EMBL" id="GECZ01025542">
    <property type="protein sequence ID" value="JAS44227.1"/>
    <property type="molecule type" value="Transcribed_RNA"/>
</dbReference>
<feature type="region of interest" description="Disordered" evidence="1">
    <location>
        <begin position="47"/>
        <end position="70"/>
    </location>
</feature>